<feature type="region of interest" description="Disordered" evidence="1">
    <location>
        <begin position="83"/>
        <end position="122"/>
    </location>
</feature>
<evidence type="ECO:0000256" key="2">
    <source>
        <dbReference type="SAM" id="Phobius"/>
    </source>
</evidence>
<comment type="caution">
    <text evidence="3">The sequence shown here is derived from an EMBL/GenBank/DDBJ whole genome shotgun (WGS) entry which is preliminary data.</text>
</comment>
<keyword evidence="2" id="KW-0472">Membrane</keyword>
<name>A0ABU1FU83_9MICC</name>
<keyword evidence="4" id="KW-1185">Reference proteome</keyword>
<gene>
    <name evidence="3" type="ORF">RH857_08780</name>
</gene>
<protein>
    <submittedName>
        <fullName evidence="3">Uncharacterized protein</fullName>
    </submittedName>
</protein>
<evidence type="ECO:0000313" key="3">
    <source>
        <dbReference type="EMBL" id="MDR5712221.1"/>
    </source>
</evidence>
<evidence type="ECO:0000256" key="1">
    <source>
        <dbReference type="SAM" id="MobiDB-lite"/>
    </source>
</evidence>
<feature type="transmembrane region" description="Helical" evidence="2">
    <location>
        <begin position="130"/>
        <end position="153"/>
    </location>
</feature>
<keyword evidence="2" id="KW-0812">Transmembrane</keyword>
<dbReference type="EMBL" id="JAVKGT010000021">
    <property type="protein sequence ID" value="MDR5712221.1"/>
    <property type="molecule type" value="Genomic_DNA"/>
</dbReference>
<organism evidence="3 4">
    <name type="scientific">Nesterenkonia flava</name>
    <dbReference type="NCBI Taxonomy" id="469799"/>
    <lineage>
        <taxon>Bacteria</taxon>
        <taxon>Bacillati</taxon>
        <taxon>Actinomycetota</taxon>
        <taxon>Actinomycetes</taxon>
        <taxon>Micrococcales</taxon>
        <taxon>Micrococcaceae</taxon>
        <taxon>Nesterenkonia</taxon>
    </lineage>
</organism>
<accession>A0ABU1FU83</accession>
<feature type="transmembrane region" description="Helical" evidence="2">
    <location>
        <begin position="52"/>
        <end position="70"/>
    </location>
</feature>
<proteinExistence type="predicted"/>
<evidence type="ECO:0000313" key="4">
    <source>
        <dbReference type="Proteomes" id="UP001260872"/>
    </source>
</evidence>
<keyword evidence="2" id="KW-1133">Transmembrane helix</keyword>
<dbReference type="RefSeq" id="WP_310537602.1">
    <property type="nucleotide sequence ID" value="NZ_BAAAOC010000086.1"/>
</dbReference>
<dbReference type="Proteomes" id="UP001260872">
    <property type="component" value="Unassembled WGS sequence"/>
</dbReference>
<feature type="compositionally biased region" description="Low complexity" evidence="1">
    <location>
        <begin position="88"/>
        <end position="103"/>
    </location>
</feature>
<sequence>MSTQNHDSTQNQDTAGRAGRYDFWRDPWAQGALNGALALIPARKYPRWLRRTLVWGPPVAGALGLGYLASNPELLRKLGERYADPQDASSAEPAEAEPSGPQASPEPPTGGDAGGEEQSQHEVARWKRGVIGAVPGAFLGTLVGATFAGGFWVDEKVDRALRRYHVPFPRVVMGYSSAALGWWLTHQMNVYEERQKVKEAAKPAS</sequence>
<reference evidence="4" key="1">
    <citation type="submission" date="2023-07" db="EMBL/GenBank/DDBJ databases">
        <title>Description of three actinobacteria isolated from air of manufacturing shop in a pharmaceutical factory.</title>
        <authorList>
            <person name="Zhang D.-F."/>
        </authorList>
    </citation>
    <scope>NUCLEOTIDE SEQUENCE [LARGE SCALE GENOMIC DNA]</scope>
    <source>
        <strain evidence="4">CCTCC AB 207010</strain>
    </source>
</reference>